<dbReference type="KEGG" id="pcm:AY601_3826"/>
<evidence type="ECO:0000313" key="3">
    <source>
        <dbReference type="Proteomes" id="UP000071561"/>
    </source>
</evidence>
<feature type="transmembrane region" description="Helical" evidence="1">
    <location>
        <begin position="125"/>
        <end position="149"/>
    </location>
</feature>
<dbReference type="InterPro" id="IPR018247">
    <property type="entry name" value="EF_Hand_1_Ca_BS"/>
</dbReference>
<dbReference type="AlphaFoldDB" id="A0A127VH77"/>
<name>A0A127VH77_9SPHI</name>
<feature type="transmembrane region" description="Helical" evidence="1">
    <location>
        <begin position="169"/>
        <end position="188"/>
    </location>
</feature>
<keyword evidence="1" id="KW-0472">Membrane</keyword>
<organism evidence="2 3">
    <name type="scientific">Pedobacter cryoconitis</name>
    <dbReference type="NCBI Taxonomy" id="188932"/>
    <lineage>
        <taxon>Bacteria</taxon>
        <taxon>Pseudomonadati</taxon>
        <taxon>Bacteroidota</taxon>
        <taxon>Sphingobacteriia</taxon>
        <taxon>Sphingobacteriales</taxon>
        <taxon>Sphingobacteriaceae</taxon>
        <taxon>Pedobacter</taxon>
    </lineage>
</organism>
<dbReference type="PANTHER" id="PTHR37692">
    <property type="entry name" value="HYPOTHETICAL MEMBRANE SPANNING PROTEIN"/>
    <property type="match status" value="1"/>
</dbReference>
<dbReference type="PATRIC" id="fig|188932.3.peg.3974"/>
<evidence type="ECO:0000313" key="2">
    <source>
        <dbReference type="EMBL" id="AMQ00686.1"/>
    </source>
</evidence>
<feature type="transmembrane region" description="Helical" evidence="1">
    <location>
        <begin position="76"/>
        <end position="96"/>
    </location>
</feature>
<dbReference type="EMBL" id="CP014504">
    <property type="protein sequence ID" value="AMQ00686.1"/>
    <property type="molecule type" value="Genomic_DNA"/>
</dbReference>
<accession>A0A127VH77</accession>
<feature type="transmembrane region" description="Helical" evidence="1">
    <location>
        <begin position="7"/>
        <end position="26"/>
    </location>
</feature>
<keyword evidence="1" id="KW-1133">Transmembrane helix</keyword>
<feature type="transmembrane region" description="Helical" evidence="1">
    <location>
        <begin position="38"/>
        <end position="64"/>
    </location>
</feature>
<sequence length="190" mass="21712">MNINDKFFLRLIWIVSAVVLAVVIALKIVPPPTTKPSFIYLLPHLIGGINATCAVLLILSLIFIKNKNIQAHKITNVITFILSAIFLVFYILFHLYEKDTKYGDIDHNGILSVAELAAVSGTRMIYFFILITHIMLAVIVLPLILISFLRGFSMQIERHRKIVRWAYPVWLYVAVTGVIVYLMISPYYNF</sequence>
<dbReference type="InterPro" id="IPR007352">
    <property type="entry name" value="DUF420"/>
</dbReference>
<protein>
    <submittedName>
        <fullName evidence="2">YozB</fullName>
    </submittedName>
</protein>
<dbReference type="PROSITE" id="PS00018">
    <property type="entry name" value="EF_HAND_1"/>
    <property type="match status" value="1"/>
</dbReference>
<evidence type="ECO:0000256" key="1">
    <source>
        <dbReference type="SAM" id="Phobius"/>
    </source>
</evidence>
<dbReference type="PANTHER" id="PTHR37692:SF1">
    <property type="entry name" value="DUF420 DOMAIN-CONTAINING PROTEIN"/>
    <property type="match status" value="1"/>
</dbReference>
<dbReference type="Pfam" id="PF04238">
    <property type="entry name" value="DUF420"/>
    <property type="match status" value="1"/>
</dbReference>
<reference evidence="2 3" key="1">
    <citation type="submission" date="2016-03" db="EMBL/GenBank/DDBJ databases">
        <title>Complete genome sequence of Pedobacter cryoconitis PAMC 27485.</title>
        <authorList>
            <person name="Lee J."/>
            <person name="Kim O.-S."/>
        </authorList>
    </citation>
    <scope>NUCLEOTIDE SEQUENCE [LARGE SCALE GENOMIC DNA]</scope>
    <source>
        <strain evidence="2 3">PAMC 27485</strain>
    </source>
</reference>
<dbReference type="Proteomes" id="UP000071561">
    <property type="component" value="Chromosome"/>
</dbReference>
<dbReference type="RefSeq" id="WP_420480553.1">
    <property type="nucleotide sequence ID" value="NZ_CP014504.1"/>
</dbReference>
<keyword evidence="1" id="KW-0812">Transmembrane</keyword>
<proteinExistence type="predicted"/>
<gene>
    <name evidence="2" type="ORF">AY601_3826</name>
</gene>
<keyword evidence="3" id="KW-1185">Reference proteome</keyword>